<keyword evidence="2" id="KW-1185">Reference proteome</keyword>
<proteinExistence type="predicted"/>
<name>A0A512JQI8_9HYPH</name>
<evidence type="ECO:0000313" key="1">
    <source>
        <dbReference type="EMBL" id="GEP12220.1"/>
    </source>
</evidence>
<dbReference type="AlphaFoldDB" id="A0A512JQI8"/>
<gene>
    <name evidence="1" type="ORF">MGN01_40650</name>
</gene>
<dbReference type="EMBL" id="BJZV01000033">
    <property type="protein sequence ID" value="GEP12220.1"/>
    <property type="molecule type" value="Genomic_DNA"/>
</dbReference>
<evidence type="ECO:0000313" key="2">
    <source>
        <dbReference type="Proteomes" id="UP000321750"/>
    </source>
</evidence>
<sequence>MNSRNEQAIAHAGAGNVEEMGLGLVDLLQLCLVAHRVDAPLRGKHTVVAREHHYDLEFQALGEMHRADGHALAGCA</sequence>
<organism evidence="1 2">
    <name type="scientific">Methylobacterium gnaphalii</name>
    <dbReference type="NCBI Taxonomy" id="1010610"/>
    <lineage>
        <taxon>Bacteria</taxon>
        <taxon>Pseudomonadati</taxon>
        <taxon>Pseudomonadota</taxon>
        <taxon>Alphaproteobacteria</taxon>
        <taxon>Hyphomicrobiales</taxon>
        <taxon>Methylobacteriaceae</taxon>
        <taxon>Methylobacterium</taxon>
    </lineage>
</organism>
<comment type="caution">
    <text evidence="1">The sequence shown here is derived from an EMBL/GenBank/DDBJ whole genome shotgun (WGS) entry which is preliminary data.</text>
</comment>
<accession>A0A512JQI8</accession>
<dbReference type="Proteomes" id="UP000321750">
    <property type="component" value="Unassembled WGS sequence"/>
</dbReference>
<reference evidence="1 2" key="1">
    <citation type="submission" date="2019-07" db="EMBL/GenBank/DDBJ databases">
        <title>Whole genome shotgun sequence of Methylobacterium gnaphalii NBRC 107716.</title>
        <authorList>
            <person name="Hosoyama A."/>
            <person name="Uohara A."/>
            <person name="Ohji S."/>
            <person name="Ichikawa N."/>
        </authorList>
    </citation>
    <scope>NUCLEOTIDE SEQUENCE [LARGE SCALE GENOMIC DNA]</scope>
    <source>
        <strain evidence="1 2">NBRC 107716</strain>
    </source>
</reference>
<protein>
    <submittedName>
        <fullName evidence="1">Uncharacterized protein</fullName>
    </submittedName>
</protein>